<dbReference type="InterPro" id="IPR003593">
    <property type="entry name" value="AAA+_ATPase"/>
</dbReference>
<accession>E6PJ97</accession>
<dbReference type="GO" id="GO:0051301">
    <property type="term" value="P:cell division"/>
    <property type="evidence" value="ECO:0007669"/>
    <property type="project" value="UniProtKB-KW"/>
</dbReference>
<evidence type="ECO:0000256" key="2">
    <source>
        <dbReference type="ARBA" id="ARBA00008531"/>
    </source>
</evidence>
<dbReference type="GO" id="GO:0003924">
    <property type="term" value="F:GTPase activity"/>
    <property type="evidence" value="ECO:0007669"/>
    <property type="project" value="TreeGrafter"/>
</dbReference>
<dbReference type="GO" id="GO:0006614">
    <property type="term" value="P:SRP-dependent cotranslational protein targeting to membrane"/>
    <property type="evidence" value="ECO:0007669"/>
    <property type="project" value="InterPro"/>
</dbReference>
<protein>
    <submittedName>
        <fullName evidence="11">Cell division protein FtsY</fullName>
    </submittedName>
</protein>
<dbReference type="Gene3D" id="1.20.120.140">
    <property type="entry name" value="Signal recognition particle SRP54, nucleotide-binding domain"/>
    <property type="match status" value="1"/>
</dbReference>
<comment type="similarity">
    <text evidence="2">Belongs to the GTP-binding SRP family.</text>
</comment>
<dbReference type="EMBL" id="CABL01000019">
    <property type="protein sequence ID" value="CBH76539.1"/>
    <property type="molecule type" value="Genomic_DNA"/>
</dbReference>
<dbReference type="GO" id="GO:0005047">
    <property type="term" value="F:signal recognition particle binding"/>
    <property type="evidence" value="ECO:0007669"/>
    <property type="project" value="TreeGrafter"/>
</dbReference>
<evidence type="ECO:0000256" key="1">
    <source>
        <dbReference type="ARBA" id="ARBA00004413"/>
    </source>
</evidence>
<dbReference type="HAMAP" id="MF_00920">
    <property type="entry name" value="FtsY"/>
    <property type="match status" value="1"/>
</dbReference>
<evidence type="ECO:0000256" key="6">
    <source>
        <dbReference type="ARBA" id="ARBA00022801"/>
    </source>
</evidence>
<evidence type="ECO:0000256" key="5">
    <source>
        <dbReference type="ARBA" id="ARBA00022741"/>
    </source>
</evidence>
<keyword evidence="5" id="KW-0547">Nucleotide-binding</keyword>
<dbReference type="PANTHER" id="PTHR43134">
    <property type="entry name" value="SIGNAL RECOGNITION PARTICLE RECEPTOR SUBUNIT ALPHA"/>
    <property type="match status" value="1"/>
</dbReference>
<comment type="caution">
    <text evidence="11">The sequence shown here is derived from an EMBL/GenBank/DDBJ whole genome shotgun (WGS) entry which is preliminary data.</text>
</comment>
<evidence type="ECO:0000256" key="3">
    <source>
        <dbReference type="ARBA" id="ARBA00022475"/>
    </source>
</evidence>
<evidence type="ECO:0000259" key="10">
    <source>
        <dbReference type="PROSITE" id="PS00300"/>
    </source>
</evidence>
<evidence type="ECO:0000256" key="9">
    <source>
        <dbReference type="ARBA" id="ARBA00023170"/>
    </source>
</evidence>
<dbReference type="InterPro" id="IPR042101">
    <property type="entry name" value="SRP54_N_sf"/>
</dbReference>
<dbReference type="InterPro" id="IPR036225">
    <property type="entry name" value="SRP/SRP_N"/>
</dbReference>
<dbReference type="GO" id="GO:0005737">
    <property type="term" value="C:cytoplasm"/>
    <property type="evidence" value="ECO:0007669"/>
    <property type="project" value="UniProtKB-ARBA"/>
</dbReference>
<name>E6PJ97_9ZZZZ</name>
<reference evidence="11" key="1">
    <citation type="submission" date="2009-10" db="EMBL/GenBank/DDBJ databases">
        <title>Diversity of trophic interactions inside an arsenic-rich microbial ecosystem.</title>
        <authorList>
            <person name="Bertin P.N."/>
            <person name="Heinrich-Salmeron A."/>
            <person name="Pelletier E."/>
            <person name="Goulhen-Chollet F."/>
            <person name="Arsene-Ploetze F."/>
            <person name="Gallien S."/>
            <person name="Calteau A."/>
            <person name="Vallenet D."/>
            <person name="Casiot C."/>
            <person name="Chane-Woon-Ming B."/>
            <person name="Giloteaux L."/>
            <person name="Barakat M."/>
            <person name="Bonnefoy V."/>
            <person name="Bruneel O."/>
            <person name="Chandler M."/>
            <person name="Cleiss J."/>
            <person name="Duran R."/>
            <person name="Elbaz-Poulichet F."/>
            <person name="Fonknechten N."/>
            <person name="Lauga B."/>
            <person name="Mornico D."/>
            <person name="Ortet P."/>
            <person name="Schaeffer C."/>
            <person name="Siguier P."/>
            <person name="Alexander Thil Smith A."/>
            <person name="Van Dorsselaer A."/>
            <person name="Weissenbach J."/>
            <person name="Medigue C."/>
            <person name="Le Paslier D."/>
        </authorList>
    </citation>
    <scope>NUCLEOTIDE SEQUENCE</scope>
</reference>
<dbReference type="SMART" id="SM00382">
    <property type="entry name" value="AAA"/>
    <property type="match status" value="1"/>
</dbReference>
<dbReference type="Pfam" id="PF00448">
    <property type="entry name" value="SRP54"/>
    <property type="match status" value="1"/>
</dbReference>
<keyword evidence="9" id="KW-0675">Receptor</keyword>
<dbReference type="PROSITE" id="PS00300">
    <property type="entry name" value="SRP54"/>
    <property type="match status" value="1"/>
</dbReference>
<feature type="domain" description="SRP54-type proteins GTP-binding" evidence="10">
    <location>
        <begin position="274"/>
        <end position="287"/>
    </location>
</feature>
<organism evidence="11">
    <name type="scientific">mine drainage metagenome</name>
    <dbReference type="NCBI Taxonomy" id="410659"/>
    <lineage>
        <taxon>unclassified sequences</taxon>
        <taxon>metagenomes</taxon>
        <taxon>ecological metagenomes</taxon>
    </lineage>
</organism>
<dbReference type="InterPro" id="IPR000897">
    <property type="entry name" value="SRP54_GTPase_dom"/>
</dbReference>
<gene>
    <name evidence="11" type="primary">ftsY</name>
    <name evidence="11" type="ORF">CARN1_1021</name>
</gene>
<evidence type="ECO:0000256" key="7">
    <source>
        <dbReference type="ARBA" id="ARBA00023134"/>
    </source>
</evidence>
<dbReference type="InterPro" id="IPR027417">
    <property type="entry name" value="P-loop_NTPase"/>
</dbReference>
<dbReference type="SUPFAM" id="SSF47364">
    <property type="entry name" value="Domain of the SRP/SRP receptor G-proteins"/>
    <property type="match status" value="1"/>
</dbReference>
<dbReference type="InterPro" id="IPR004390">
    <property type="entry name" value="SR_rcpt_FtsY"/>
</dbReference>
<dbReference type="FunFam" id="3.40.50.300:FF:000053">
    <property type="entry name" value="Signal recognition particle receptor FtsY"/>
    <property type="match status" value="1"/>
</dbReference>
<dbReference type="CDD" id="cd17874">
    <property type="entry name" value="FtsY"/>
    <property type="match status" value="1"/>
</dbReference>
<comment type="subcellular location">
    <subcellularLocation>
        <location evidence="1">Cell membrane</location>
        <topology evidence="1">Peripheral membrane protein</topology>
        <orientation evidence="1">Cytoplasmic side</orientation>
    </subcellularLocation>
</comment>
<dbReference type="SMART" id="SM00962">
    <property type="entry name" value="SRP54"/>
    <property type="match status" value="1"/>
</dbReference>
<proteinExistence type="inferred from homology"/>
<evidence type="ECO:0000256" key="4">
    <source>
        <dbReference type="ARBA" id="ARBA00022490"/>
    </source>
</evidence>
<evidence type="ECO:0000313" key="11">
    <source>
        <dbReference type="EMBL" id="CBH76539.1"/>
    </source>
</evidence>
<sequence length="303" mass="32892">MNWIGRLGDRLKKAGRSFAEVLALGQSERPLDAEFWEEFEEALLAADLGVGTSERILEGLRTVARQEGWRTADRAIERFRRDVDRFLDLPGGPILLEHQPTVVLVVGVNGTGKTTSIGKLAARFTAQGKRVLLVAGDTFRAAAAEQLAIWAERSGAQIVRGPENGDPAAVVFDGITAGIARGVDLIFVDTAGRLQTKNNLMEELKKIRRVTERALGRAPDRTLLVVDATTGQNAISQAILFNEVTPLDGLIVTKLDSTAKGGVVLGVVERIERPIAYVGVGEGIDQLEPFDAREFVESLFQPQ</sequence>
<dbReference type="PANTHER" id="PTHR43134:SF1">
    <property type="entry name" value="SIGNAL RECOGNITION PARTICLE RECEPTOR SUBUNIT ALPHA"/>
    <property type="match status" value="1"/>
</dbReference>
<keyword evidence="11" id="KW-0131">Cell cycle</keyword>
<keyword evidence="6" id="KW-0378">Hydrolase</keyword>
<keyword evidence="3" id="KW-1003">Cell membrane</keyword>
<dbReference type="GO" id="GO:0005886">
    <property type="term" value="C:plasma membrane"/>
    <property type="evidence" value="ECO:0007669"/>
    <property type="project" value="UniProtKB-SubCell"/>
</dbReference>
<keyword evidence="7" id="KW-0342">GTP-binding</keyword>
<keyword evidence="4" id="KW-0963">Cytoplasm</keyword>
<dbReference type="Pfam" id="PF02881">
    <property type="entry name" value="SRP54_N"/>
    <property type="match status" value="1"/>
</dbReference>
<dbReference type="SMART" id="SM00963">
    <property type="entry name" value="SRP54_N"/>
    <property type="match status" value="1"/>
</dbReference>
<dbReference type="Gene3D" id="3.40.50.300">
    <property type="entry name" value="P-loop containing nucleotide triphosphate hydrolases"/>
    <property type="match status" value="1"/>
</dbReference>
<dbReference type="AlphaFoldDB" id="E6PJ97"/>
<dbReference type="GO" id="GO:0005525">
    <property type="term" value="F:GTP binding"/>
    <property type="evidence" value="ECO:0007669"/>
    <property type="project" value="UniProtKB-KW"/>
</dbReference>
<dbReference type="NCBIfam" id="TIGR00064">
    <property type="entry name" value="ftsY"/>
    <property type="match status" value="1"/>
</dbReference>
<keyword evidence="8" id="KW-0472">Membrane</keyword>
<dbReference type="SUPFAM" id="SSF52540">
    <property type="entry name" value="P-loop containing nucleoside triphosphate hydrolases"/>
    <property type="match status" value="1"/>
</dbReference>
<keyword evidence="11" id="KW-0132">Cell division</keyword>
<dbReference type="InterPro" id="IPR013822">
    <property type="entry name" value="Signal_recog_particl_SRP54_hlx"/>
</dbReference>
<evidence type="ECO:0000256" key="8">
    <source>
        <dbReference type="ARBA" id="ARBA00023136"/>
    </source>
</evidence>